<dbReference type="EMBL" id="CAJNOM010000008">
    <property type="protein sequence ID" value="CAF0770716.1"/>
    <property type="molecule type" value="Genomic_DNA"/>
</dbReference>
<evidence type="ECO:0000313" key="2">
    <source>
        <dbReference type="EMBL" id="CAF0761991.1"/>
    </source>
</evidence>
<comment type="caution">
    <text evidence="3">The sequence shown here is derived from an EMBL/GenBank/DDBJ whole genome shotgun (WGS) entry which is preliminary data.</text>
</comment>
<dbReference type="EMBL" id="CAJNOM010000019">
    <property type="protein sequence ID" value="CAF0816040.1"/>
    <property type="molecule type" value="Genomic_DNA"/>
</dbReference>
<evidence type="ECO:0000313" key="5">
    <source>
        <dbReference type="Proteomes" id="UP000663832"/>
    </source>
</evidence>
<evidence type="ECO:0000313" key="3">
    <source>
        <dbReference type="EMBL" id="CAF0770716.1"/>
    </source>
</evidence>
<reference evidence="3" key="1">
    <citation type="submission" date="2021-02" db="EMBL/GenBank/DDBJ databases">
        <authorList>
            <person name="Nowell W R."/>
        </authorList>
    </citation>
    <scope>NUCLEOTIDE SEQUENCE</scope>
</reference>
<organism evidence="3 5">
    <name type="scientific">Adineta steineri</name>
    <dbReference type="NCBI Taxonomy" id="433720"/>
    <lineage>
        <taxon>Eukaryota</taxon>
        <taxon>Metazoa</taxon>
        <taxon>Spiralia</taxon>
        <taxon>Gnathifera</taxon>
        <taxon>Rotifera</taxon>
        <taxon>Eurotatoria</taxon>
        <taxon>Bdelloidea</taxon>
        <taxon>Adinetida</taxon>
        <taxon>Adinetidae</taxon>
        <taxon>Adineta</taxon>
    </lineage>
</organism>
<keyword evidence="5" id="KW-1185">Reference proteome</keyword>
<dbReference type="OrthoDB" id="10050612at2759"/>
<name>A0A813QP49_9BILA</name>
<evidence type="ECO:0000313" key="4">
    <source>
        <dbReference type="EMBL" id="CAF0816040.1"/>
    </source>
</evidence>
<protein>
    <submittedName>
        <fullName evidence="3">Uncharacterized protein</fullName>
    </submittedName>
</protein>
<proteinExistence type="predicted"/>
<feature type="region of interest" description="Disordered" evidence="1">
    <location>
        <begin position="1"/>
        <end position="33"/>
    </location>
</feature>
<evidence type="ECO:0000256" key="1">
    <source>
        <dbReference type="SAM" id="MobiDB-lite"/>
    </source>
</evidence>
<dbReference type="EMBL" id="CAJNOI010000007">
    <property type="protein sequence ID" value="CAF0761991.1"/>
    <property type="molecule type" value="Genomic_DNA"/>
</dbReference>
<dbReference type="AlphaFoldDB" id="A0A813QP49"/>
<dbReference type="Pfam" id="PF03670">
    <property type="entry name" value="UPF0184"/>
    <property type="match status" value="1"/>
</dbReference>
<gene>
    <name evidence="2" type="ORF">BJG266_LOCUS3059</name>
    <name evidence="3" type="ORF">QVE165_LOCUS2589</name>
    <name evidence="4" type="ORF">QVE165_LOCUS5003</name>
</gene>
<feature type="compositionally biased region" description="Basic and acidic residues" evidence="1">
    <location>
        <begin position="7"/>
        <end position="16"/>
    </location>
</feature>
<accession>A0A813QP49</accession>
<sequence length="129" mass="14989">MTTSDPRQSHNQKETNNKQPTNNYNPTHEVEVDSELLELETALNDIEKAMDKIESQNTAIQARLRDLLDGNREMTREFTYIRRDMSSKFKEVHRQFEQMPGISHDLAAVTSNTLTKIEQDLSNDQHKSE</sequence>
<dbReference type="Proteomes" id="UP000663832">
    <property type="component" value="Unassembled WGS sequence"/>
</dbReference>
<dbReference type="Proteomes" id="UP000663877">
    <property type="component" value="Unassembled WGS sequence"/>
</dbReference>
<feature type="compositionally biased region" description="Polar residues" evidence="1">
    <location>
        <begin position="17"/>
        <end position="26"/>
    </location>
</feature>